<sequence>MPDFKPDLPQPWCQESGYCMRRCGLFVELAVDANRVDKVHVKLKLAKLQSTQRTAFFWSLLLSINTPTPTAYPKLGLKDGLKFLNPDPLASTIVPPRPQPTHDRRQHLKQLWPPHTLTSTMAKITKAKIVDIDFRHMHQILGRIPEAFTAVPNEPGTDTPGQL</sequence>
<evidence type="ECO:0000313" key="1">
    <source>
        <dbReference type="EMBL" id="CAF9923721.1"/>
    </source>
</evidence>
<evidence type="ECO:0000313" key="2">
    <source>
        <dbReference type="Proteomes" id="UP000664203"/>
    </source>
</evidence>
<keyword evidence="2" id="KW-1185">Reference proteome</keyword>
<reference evidence="1" key="1">
    <citation type="submission" date="2021-03" db="EMBL/GenBank/DDBJ databases">
        <authorList>
            <person name="Tagirdzhanova G."/>
        </authorList>
    </citation>
    <scope>NUCLEOTIDE SEQUENCE</scope>
</reference>
<dbReference type="EMBL" id="CAJPDR010000175">
    <property type="protein sequence ID" value="CAF9923721.1"/>
    <property type="molecule type" value="Genomic_DNA"/>
</dbReference>
<comment type="caution">
    <text evidence="1">The sequence shown here is derived from an EMBL/GenBank/DDBJ whole genome shotgun (WGS) entry which is preliminary data.</text>
</comment>
<dbReference type="Proteomes" id="UP000664203">
    <property type="component" value="Unassembled WGS sequence"/>
</dbReference>
<name>A0A8H3FMJ0_9LECA</name>
<accession>A0A8H3FMJ0</accession>
<proteinExistence type="predicted"/>
<protein>
    <submittedName>
        <fullName evidence="1">Uncharacterized protein</fullName>
    </submittedName>
</protein>
<organism evidence="1 2">
    <name type="scientific">Alectoria fallacina</name>
    <dbReference type="NCBI Taxonomy" id="1903189"/>
    <lineage>
        <taxon>Eukaryota</taxon>
        <taxon>Fungi</taxon>
        <taxon>Dikarya</taxon>
        <taxon>Ascomycota</taxon>
        <taxon>Pezizomycotina</taxon>
        <taxon>Lecanoromycetes</taxon>
        <taxon>OSLEUM clade</taxon>
        <taxon>Lecanoromycetidae</taxon>
        <taxon>Lecanorales</taxon>
        <taxon>Lecanorineae</taxon>
        <taxon>Parmeliaceae</taxon>
        <taxon>Alectoria</taxon>
    </lineage>
</organism>
<dbReference type="AlphaFoldDB" id="A0A8H3FMJ0"/>
<gene>
    <name evidence="1" type="ORF">ALECFALPRED_002531</name>
</gene>